<keyword evidence="1" id="KW-1133">Transmembrane helix</keyword>
<keyword evidence="1" id="KW-0812">Transmembrane</keyword>
<name>A0A972FS29_9FLAO</name>
<organism evidence="2 3">
    <name type="scientific">Flavobacterium silvaticum</name>
    <dbReference type="NCBI Taxonomy" id="1852020"/>
    <lineage>
        <taxon>Bacteria</taxon>
        <taxon>Pseudomonadati</taxon>
        <taxon>Bacteroidota</taxon>
        <taxon>Flavobacteriia</taxon>
        <taxon>Flavobacteriales</taxon>
        <taxon>Flavobacteriaceae</taxon>
        <taxon>Flavobacterium</taxon>
    </lineage>
</organism>
<dbReference type="AlphaFoldDB" id="A0A972FS29"/>
<dbReference type="RefSeq" id="WP_169525370.1">
    <property type="nucleotide sequence ID" value="NZ_JAAMPU010000083.1"/>
</dbReference>
<keyword evidence="3" id="KW-1185">Reference proteome</keyword>
<protein>
    <submittedName>
        <fullName evidence="2">Uncharacterized protein</fullName>
    </submittedName>
</protein>
<dbReference type="Proteomes" id="UP000712080">
    <property type="component" value="Unassembled WGS sequence"/>
</dbReference>
<keyword evidence="1" id="KW-0472">Membrane</keyword>
<proteinExistence type="predicted"/>
<evidence type="ECO:0000256" key="1">
    <source>
        <dbReference type="SAM" id="Phobius"/>
    </source>
</evidence>
<reference evidence="2" key="1">
    <citation type="submission" date="2020-02" db="EMBL/GenBank/DDBJ databases">
        <title>Flavobacterium sp. genome.</title>
        <authorList>
            <person name="Jung H.S."/>
            <person name="Baek J.H."/>
            <person name="Jeon C.O."/>
        </authorList>
    </citation>
    <scope>NUCLEOTIDE SEQUENCE</scope>
    <source>
        <strain evidence="2">SE-s28</strain>
    </source>
</reference>
<evidence type="ECO:0000313" key="2">
    <source>
        <dbReference type="EMBL" id="NMH26495.1"/>
    </source>
</evidence>
<feature type="transmembrane region" description="Helical" evidence="1">
    <location>
        <begin position="193"/>
        <end position="214"/>
    </location>
</feature>
<sequence>MEQKKVFISVGGTATTEQEDFVKLIEDRLRSENLIPSTVGRNNFTSDSPLKAVKELMNECSGILIIALERTYFENGIEKRGGSQETSLSQIKFSTPWNQIESGMAYAKGLPILVVLEKGLREEGLLERGYDWYIMRVLPNQQSLTTPEFNGVLASWKNKVEKYQLNKIKSEVEINPGDLTVGKLISYMKPGQLWGVLAAIAALMIGIFVIGQHFPAK</sequence>
<accession>A0A972FS29</accession>
<dbReference type="EMBL" id="JAAMPU010000083">
    <property type="protein sequence ID" value="NMH26495.1"/>
    <property type="molecule type" value="Genomic_DNA"/>
</dbReference>
<comment type="caution">
    <text evidence="2">The sequence shown here is derived from an EMBL/GenBank/DDBJ whole genome shotgun (WGS) entry which is preliminary data.</text>
</comment>
<gene>
    <name evidence="2" type="ORF">G6047_00490</name>
</gene>
<evidence type="ECO:0000313" key="3">
    <source>
        <dbReference type="Proteomes" id="UP000712080"/>
    </source>
</evidence>